<evidence type="ECO:0000256" key="4">
    <source>
        <dbReference type="ARBA" id="ARBA00022840"/>
    </source>
</evidence>
<proteinExistence type="predicted"/>
<dbReference type="InterPro" id="IPR004484">
    <property type="entry name" value="CbiA/CobB_synth"/>
</dbReference>
<dbReference type="PROSITE" id="PS51274">
    <property type="entry name" value="GATASE_COBBQ"/>
    <property type="match status" value="1"/>
</dbReference>
<dbReference type="PANTHER" id="PTHR43873">
    <property type="entry name" value="COBYRINATE A,C-DIAMIDE SYNTHASE"/>
    <property type="match status" value="1"/>
</dbReference>
<dbReference type="InterPro" id="IPR011698">
    <property type="entry name" value="GATase_3"/>
</dbReference>
<evidence type="ECO:0000259" key="8">
    <source>
        <dbReference type="Pfam" id="PF07685"/>
    </source>
</evidence>
<dbReference type="InterPro" id="IPR002586">
    <property type="entry name" value="CobQ/CobB/MinD/ParA_Nub-bd_dom"/>
</dbReference>
<dbReference type="EMBL" id="JAYGHY010000011">
    <property type="protein sequence ID" value="MEA5441971.1"/>
    <property type="molecule type" value="Genomic_DNA"/>
</dbReference>
<comment type="cofactor">
    <cofactor evidence="1">
        <name>Mg(2+)</name>
        <dbReference type="ChEBI" id="CHEBI:18420"/>
    </cofactor>
</comment>
<keyword evidence="10" id="KW-1185">Reference proteome</keyword>
<name>A0ABU5SU21_9CYAN</name>
<dbReference type="NCBIfam" id="TIGR00379">
    <property type="entry name" value="cobB"/>
    <property type="match status" value="1"/>
</dbReference>
<sequence>MSCLIAAPCSGSGKTLLSLTLAAVARARGKSIQPFKVGPDYLDPQLLGAVAGRPCRNLDPLLCGEEWVRRCYRWHGGRAGRVLVEGVMGLFDGRGSGSEGSSAAVADLLGLPVVLVVEASRQAGSLAALVRGFRDHGPPRVTLAGVVLNRVGSDRHHRLLAEALEAIAVPLLGVLPSHPSLELPSRHLGLLTPGELGDLGERQRIWARLAEEHLDLDRLWPLLAPPAGPPEGQDPIRWCLGQVAPEPPTTVSTATPAPGPLPVAIASDAAFHFRYPEAQELLSACGLRPVPWSPLTDEPLPADCRAVLLPGGYPELHASQLAAARRSLESLGTAARAGVPIVAECGGLLLLGRELEDGDGNRHPMAGLLPFSARRGALSLGYRQALPGADGLLVRRGEVLSGHEFHRWQLVAQPPLADELAAGEGLWQLEGWGTPARIEGWTTRTVHASWLHLHWAGCPAIPSRVARAAASAVPLPRNAVSFSPVSG</sequence>
<protein>
    <submittedName>
        <fullName evidence="9">Cobyrinate a,c-diamide synthase</fullName>
    </submittedName>
</protein>
<evidence type="ECO:0000256" key="3">
    <source>
        <dbReference type="ARBA" id="ARBA00022741"/>
    </source>
</evidence>
<keyword evidence="6" id="KW-0315">Glutamine amidotransferase</keyword>
<comment type="caution">
    <text evidence="9">The sequence shown here is derived from an EMBL/GenBank/DDBJ whole genome shotgun (WGS) entry which is preliminary data.</text>
</comment>
<dbReference type="Gene3D" id="3.40.50.300">
    <property type="entry name" value="P-loop containing nucleotide triphosphate hydrolases"/>
    <property type="match status" value="1"/>
</dbReference>
<accession>A0ABU5SU21</accession>
<dbReference type="InterPro" id="IPR027417">
    <property type="entry name" value="P-loop_NTPase"/>
</dbReference>
<organism evidence="9 10">
    <name type="scientific">Cyanobium gracile UHCC 0281</name>
    <dbReference type="NCBI Taxonomy" id="3110309"/>
    <lineage>
        <taxon>Bacteria</taxon>
        <taxon>Bacillati</taxon>
        <taxon>Cyanobacteriota</taxon>
        <taxon>Cyanophyceae</taxon>
        <taxon>Synechococcales</taxon>
        <taxon>Prochlorococcaceae</taxon>
        <taxon>Cyanobium</taxon>
    </lineage>
</organism>
<evidence type="ECO:0000256" key="2">
    <source>
        <dbReference type="ARBA" id="ARBA00022598"/>
    </source>
</evidence>
<evidence type="ECO:0000259" key="7">
    <source>
        <dbReference type="Pfam" id="PF01656"/>
    </source>
</evidence>
<dbReference type="Proteomes" id="UP001302329">
    <property type="component" value="Unassembled WGS sequence"/>
</dbReference>
<keyword evidence="3" id="KW-0547">Nucleotide-binding</keyword>
<keyword evidence="5" id="KW-0460">Magnesium</keyword>
<dbReference type="NCBIfam" id="NF002204">
    <property type="entry name" value="PRK01077.1"/>
    <property type="match status" value="1"/>
</dbReference>
<keyword evidence="2" id="KW-0436">Ligase</keyword>
<evidence type="ECO:0000313" key="9">
    <source>
        <dbReference type="EMBL" id="MEA5441971.1"/>
    </source>
</evidence>
<dbReference type="Pfam" id="PF07685">
    <property type="entry name" value="GATase_3"/>
    <property type="match status" value="1"/>
</dbReference>
<feature type="domain" description="CobB/CobQ-like glutamine amidotransferase" evidence="8">
    <location>
        <begin position="263"/>
        <end position="456"/>
    </location>
</feature>
<reference evidence="9 10" key="1">
    <citation type="submission" date="2023-12" db="EMBL/GenBank/DDBJ databases">
        <title>Baltic Sea Cyanobacteria.</title>
        <authorList>
            <person name="Delbaje E."/>
            <person name="Fewer D.P."/>
            <person name="Shishido T.K."/>
        </authorList>
    </citation>
    <scope>NUCLEOTIDE SEQUENCE [LARGE SCALE GENOMIC DNA]</scope>
    <source>
        <strain evidence="9 10">UHCC 0281</strain>
    </source>
</reference>
<dbReference type="SUPFAM" id="SSF52317">
    <property type="entry name" value="Class I glutamine amidotransferase-like"/>
    <property type="match status" value="1"/>
</dbReference>
<gene>
    <name evidence="9" type="ORF">VB739_05340</name>
</gene>
<dbReference type="Gene3D" id="3.40.50.880">
    <property type="match status" value="1"/>
</dbReference>
<keyword evidence="4" id="KW-0067">ATP-binding</keyword>
<dbReference type="SUPFAM" id="SSF52540">
    <property type="entry name" value="P-loop containing nucleoside triphosphate hydrolases"/>
    <property type="match status" value="1"/>
</dbReference>
<dbReference type="PANTHER" id="PTHR43873:SF1">
    <property type="entry name" value="COBYRINATE A,C-DIAMIDE SYNTHASE"/>
    <property type="match status" value="1"/>
</dbReference>
<feature type="domain" description="CobQ/CobB/MinD/ParA nucleotide binding" evidence="7">
    <location>
        <begin position="5"/>
        <end position="188"/>
    </location>
</feature>
<evidence type="ECO:0000256" key="1">
    <source>
        <dbReference type="ARBA" id="ARBA00001946"/>
    </source>
</evidence>
<dbReference type="InterPro" id="IPR029062">
    <property type="entry name" value="Class_I_gatase-like"/>
</dbReference>
<dbReference type="RefSeq" id="WP_323356070.1">
    <property type="nucleotide sequence ID" value="NZ_JAYGHY010000011.1"/>
</dbReference>
<evidence type="ECO:0000256" key="5">
    <source>
        <dbReference type="ARBA" id="ARBA00022842"/>
    </source>
</evidence>
<dbReference type="Pfam" id="PF01656">
    <property type="entry name" value="CbiA"/>
    <property type="match status" value="1"/>
</dbReference>
<evidence type="ECO:0000256" key="6">
    <source>
        <dbReference type="ARBA" id="ARBA00022962"/>
    </source>
</evidence>
<evidence type="ECO:0000313" key="10">
    <source>
        <dbReference type="Proteomes" id="UP001302329"/>
    </source>
</evidence>